<dbReference type="Proteomes" id="UP000031192">
    <property type="component" value="Unassembled WGS sequence"/>
</dbReference>
<gene>
    <name evidence="2" type="ORF">MGU_11380</name>
</gene>
<accession>A0A0B4GFI5</accession>
<feature type="region of interest" description="Disordered" evidence="1">
    <location>
        <begin position="11"/>
        <end position="41"/>
    </location>
</feature>
<evidence type="ECO:0000256" key="1">
    <source>
        <dbReference type="SAM" id="MobiDB-lite"/>
    </source>
</evidence>
<feature type="compositionally biased region" description="Low complexity" evidence="1">
    <location>
        <begin position="17"/>
        <end position="26"/>
    </location>
</feature>
<feature type="region of interest" description="Disordered" evidence="1">
    <location>
        <begin position="94"/>
        <end position="129"/>
    </location>
</feature>
<protein>
    <submittedName>
        <fullName evidence="2">Uncharacterized protein</fullName>
    </submittedName>
</protein>
<dbReference type="HOGENOM" id="CLU_2210615_0_0_1"/>
<proteinExistence type="predicted"/>
<evidence type="ECO:0000313" key="3">
    <source>
        <dbReference type="Proteomes" id="UP000031192"/>
    </source>
</evidence>
<dbReference type="AlphaFoldDB" id="A0A0B4GFI5"/>
<comment type="caution">
    <text evidence="2">The sequence shown here is derived from an EMBL/GenBank/DDBJ whole genome shotgun (WGS) entry which is preliminary data.</text>
</comment>
<dbReference type="EMBL" id="AZNH01000173">
    <property type="protein sequence ID" value="KID81243.1"/>
    <property type="molecule type" value="Genomic_DNA"/>
</dbReference>
<keyword evidence="3" id="KW-1185">Reference proteome</keyword>
<reference evidence="2 3" key="1">
    <citation type="journal article" date="2014" name="Proc. Natl. Acad. Sci. U.S.A.">
        <title>Trajectory and genomic determinants of fungal-pathogen speciation and host adaptation.</title>
        <authorList>
            <person name="Hu X."/>
            <person name="Xiao G."/>
            <person name="Zheng P."/>
            <person name="Shang Y."/>
            <person name="Su Y."/>
            <person name="Zhang X."/>
            <person name="Liu X."/>
            <person name="Zhan S."/>
            <person name="St Leger R.J."/>
            <person name="Wang C."/>
        </authorList>
    </citation>
    <scope>NUCLEOTIDE SEQUENCE [LARGE SCALE GENOMIC DNA]</scope>
    <source>
        <strain evidence="2 3">ARSEF 977</strain>
    </source>
</reference>
<evidence type="ECO:0000313" key="2">
    <source>
        <dbReference type="EMBL" id="KID81243.1"/>
    </source>
</evidence>
<organism evidence="2 3">
    <name type="scientific">Metarhizium guizhouense (strain ARSEF 977)</name>
    <dbReference type="NCBI Taxonomy" id="1276136"/>
    <lineage>
        <taxon>Eukaryota</taxon>
        <taxon>Fungi</taxon>
        <taxon>Dikarya</taxon>
        <taxon>Ascomycota</taxon>
        <taxon>Pezizomycotina</taxon>
        <taxon>Sordariomycetes</taxon>
        <taxon>Hypocreomycetidae</taxon>
        <taxon>Hypocreales</taxon>
        <taxon>Clavicipitaceae</taxon>
        <taxon>Metarhizium</taxon>
    </lineage>
</organism>
<sequence>MDICRLLNTQSPSPGRATTATAATAANDPRDDDYTGATIPQLPPSPLFDTYDDLFAFLRNFHLSNGAAIVKASSASRRDIGGIIHPSYIVFNCDRGPRRPSQSSGLRKPPSQKLDCPVKITAKATKSSK</sequence>
<name>A0A0B4GFI5_METGA</name>